<proteinExistence type="inferred from homology"/>
<dbReference type="InterPro" id="IPR031780">
    <property type="entry name" value="FAM65_N"/>
</dbReference>
<reference evidence="4" key="3">
    <citation type="submission" date="2025-09" db="UniProtKB">
        <authorList>
            <consortium name="Ensembl"/>
        </authorList>
    </citation>
    <scope>IDENTIFICATION</scope>
</reference>
<evidence type="ECO:0000313" key="4">
    <source>
        <dbReference type="Ensembl" id="ENSCSEP00000032912.1"/>
    </source>
</evidence>
<organism evidence="4 5">
    <name type="scientific">Cynoglossus semilaevis</name>
    <name type="common">Tongue sole</name>
    <dbReference type="NCBI Taxonomy" id="244447"/>
    <lineage>
        <taxon>Eukaryota</taxon>
        <taxon>Metazoa</taxon>
        <taxon>Chordata</taxon>
        <taxon>Craniata</taxon>
        <taxon>Vertebrata</taxon>
        <taxon>Euteleostomi</taxon>
        <taxon>Actinopterygii</taxon>
        <taxon>Neopterygii</taxon>
        <taxon>Teleostei</taxon>
        <taxon>Neoteleostei</taxon>
        <taxon>Acanthomorphata</taxon>
        <taxon>Carangaria</taxon>
        <taxon>Pleuronectiformes</taxon>
        <taxon>Pleuronectoidei</taxon>
        <taxon>Cynoglossidae</taxon>
        <taxon>Cynoglossinae</taxon>
        <taxon>Cynoglossus</taxon>
    </lineage>
</organism>
<dbReference type="Pfam" id="PF15903">
    <property type="entry name" value="PL48"/>
    <property type="match status" value="1"/>
</dbReference>
<evidence type="ECO:0000259" key="3">
    <source>
        <dbReference type="Pfam" id="PF15903"/>
    </source>
</evidence>
<dbReference type="Ensembl" id="ENSCSET00000033336.1">
    <property type="protein sequence ID" value="ENSCSEP00000032912.1"/>
    <property type="gene ID" value="ENSCSEG00000021133.1"/>
</dbReference>
<dbReference type="Proteomes" id="UP000265120">
    <property type="component" value="Chromosome 6"/>
</dbReference>
<name>A0A3P8X243_CYNSE</name>
<dbReference type="GeneTree" id="ENSGT00940000153717"/>
<dbReference type="PANTHER" id="PTHR15829">
    <property type="entry name" value="PROTEIN KINASE PKN/PRK1, EFFECTOR"/>
    <property type="match status" value="1"/>
</dbReference>
<feature type="region of interest" description="Disordered" evidence="2">
    <location>
        <begin position="444"/>
        <end position="490"/>
    </location>
</feature>
<reference evidence="4" key="2">
    <citation type="submission" date="2025-08" db="UniProtKB">
        <authorList>
            <consortium name="Ensembl"/>
        </authorList>
    </citation>
    <scope>IDENTIFICATION</scope>
</reference>
<sequence length="594" mass="65965">MSLSARPVRRLTSRSITRSQSFTGVNRTCRCSTPGVAPGASRKTSRASRMFTMSIKSNPPPKVPQPERVDQVYEALQKGLQSYLQIHQTDLDSLSRQMKESKRNSRLVGFLFIIQVKVTERFIRRLEFHLSKIEELYEAYCLQRRLRDGADKMVKAYTTSSVSKEAKESLVEANKGYKEYTENMCVMENDLENQLGEFHIKMKGLAGFARLCSGDQYEIFMRYGRQRWRLRGRIETNGKQVWDSEDMVFLPLINEFLSVKVTELKSLANHVVVGSVSCETKDLFAALPQSVAVDINDLGTIKLSLEVTWNPFDKDDQGSVSSSVNKAPTVSKRFSTIFNQSPPDTPSLREQAFYVSSALLCLLWEGETAAGPDDETEPTEEEVNAVDQVDQVVTNSLNCRSFSRSLSHISEHSADDVVLTDRSAGESGEVMTSELSINGTEELLNRSPGMVGNTSCTTDQASTDLTPSPSSSPRTEEINSTQNHSAPHLNCTTVPQSEDETYVARLVSVEEEAAPGEAPGGGADGPVDCGLEEALGAVVSSLDDYRGQFPELQALEEELKLLQVTLKVTPQVRTELKVRTEQIGWTGTQDFLHR</sequence>
<evidence type="ECO:0000313" key="5">
    <source>
        <dbReference type="Proteomes" id="UP000265120"/>
    </source>
</evidence>
<accession>A0A3P8X243</accession>
<feature type="compositionally biased region" description="Polar residues" evidence="2">
    <location>
        <begin position="478"/>
        <end position="490"/>
    </location>
</feature>
<evidence type="ECO:0000256" key="1">
    <source>
        <dbReference type="ARBA" id="ARBA00005744"/>
    </source>
</evidence>
<dbReference type="AlphaFoldDB" id="A0A3P8X243"/>
<feature type="compositionally biased region" description="Polar residues" evidence="2">
    <location>
        <begin position="452"/>
        <end position="466"/>
    </location>
</feature>
<keyword evidence="5" id="KW-1185">Reference proteome</keyword>
<comment type="similarity">
    <text evidence="1">Belongs to the RIPOR family.</text>
</comment>
<evidence type="ECO:0000256" key="2">
    <source>
        <dbReference type="SAM" id="MobiDB-lite"/>
    </source>
</evidence>
<dbReference type="PANTHER" id="PTHR15829:SF1">
    <property type="entry name" value="RHO FAMILY-INTERACTING CELL POLARIZATION REGULATOR 1"/>
    <property type="match status" value="1"/>
</dbReference>
<reference evidence="4 5" key="1">
    <citation type="journal article" date="2014" name="Nat. Genet.">
        <title>Whole-genome sequence of a flatfish provides insights into ZW sex chromosome evolution and adaptation to a benthic lifestyle.</title>
        <authorList>
            <person name="Chen S."/>
            <person name="Zhang G."/>
            <person name="Shao C."/>
            <person name="Huang Q."/>
            <person name="Liu G."/>
            <person name="Zhang P."/>
            <person name="Song W."/>
            <person name="An N."/>
            <person name="Chalopin D."/>
            <person name="Volff J.N."/>
            <person name="Hong Y."/>
            <person name="Li Q."/>
            <person name="Sha Z."/>
            <person name="Zhou H."/>
            <person name="Xie M."/>
            <person name="Yu Q."/>
            <person name="Liu Y."/>
            <person name="Xiang H."/>
            <person name="Wang N."/>
            <person name="Wu K."/>
            <person name="Yang C."/>
            <person name="Zhou Q."/>
            <person name="Liao X."/>
            <person name="Yang L."/>
            <person name="Hu Q."/>
            <person name="Zhang J."/>
            <person name="Meng L."/>
            <person name="Jin L."/>
            <person name="Tian Y."/>
            <person name="Lian J."/>
            <person name="Yang J."/>
            <person name="Miao G."/>
            <person name="Liu S."/>
            <person name="Liang Z."/>
            <person name="Yan F."/>
            <person name="Li Y."/>
            <person name="Sun B."/>
            <person name="Zhang H."/>
            <person name="Zhang J."/>
            <person name="Zhu Y."/>
            <person name="Du M."/>
            <person name="Zhao Y."/>
            <person name="Schartl M."/>
            <person name="Tang Q."/>
            <person name="Wang J."/>
        </authorList>
    </citation>
    <scope>NUCLEOTIDE SEQUENCE</scope>
</reference>
<feature type="domain" description="FAM65 N-terminal" evidence="3">
    <location>
        <begin position="16"/>
        <end position="355"/>
    </location>
</feature>
<protein>
    <submittedName>
        <fullName evidence="4">RHO family interacting cell polarization regulator 1</fullName>
    </submittedName>
</protein>
<dbReference type="InterPro" id="IPR026136">
    <property type="entry name" value="RIPOR3"/>
</dbReference>